<feature type="transmembrane region" description="Helical" evidence="1">
    <location>
        <begin position="51"/>
        <end position="73"/>
    </location>
</feature>
<keyword evidence="3" id="KW-1185">Reference proteome</keyword>
<dbReference type="Proteomes" id="UP000828251">
    <property type="component" value="Unassembled WGS sequence"/>
</dbReference>
<keyword evidence="1" id="KW-0812">Transmembrane</keyword>
<dbReference type="AlphaFoldDB" id="A0A9D3UPN2"/>
<name>A0A9D3UPN2_9ROSI</name>
<comment type="caution">
    <text evidence="2">The sequence shown here is derived from an EMBL/GenBank/DDBJ whole genome shotgun (WGS) entry which is preliminary data.</text>
</comment>
<keyword evidence="1" id="KW-0472">Membrane</keyword>
<evidence type="ECO:0000313" key="2">
    <source>
        <dbReference type="EMBL" id="KAH1054860.1"/>
    </source>
</evidence>
<evidence type="ECO:0000256" key="1">
    <source>
        <dbReference type="SAM" id="Phobius"/>
    </source>
</evidence>
<protein>
    <submittedName>
        <fullName evidence="2">Uncharacterized protein</fullName>
    </submittedName>
</protein>
<proteinExistence type="predicted"/>
<keyword evidence="1" id="KW-1133">Transmembrane helix</keyword>
<sequence length="118" mass="13694">MEFIKEGSKKRFWDQLTSTLTRRMWSYLEFKSRILSGAKVVHISQSMDQCIFGFLFILLGACTHQKGSGYIFFKIQKKIYLLRTSAIHIDPRCIFYLMLSQKVLGDILRGENTVSSMA</sequence>
<gene>
    <name evidence="2" type="ORF">J1N35_032925</name>
</gene>
<dbReference type="EMBL" id="JAIQCV010000010">
    <property type="protein sequence ID" value="KAH1054860.1"/>
    <property type="molecule type" value="Genomic_DNA"/>
</dbReference>
<organism evidence="2 3">
    <name type="scientific">Gossypium stocksii</name>
    <dbReference type="NCBI Taxonomy" id="47602"/>
    <lineage>
        <taxon>Eukaryota</taxon>
        <taxon>Viridiplantae</taxon>
        <taxon>Streptophyta</taxon>
        <taxon>Embryophyta</taxon>
        <taxon>Tracheophyta</taxon>
        <taxon>Spermatophyta</taxon>
        <taxon>Magnoliopsida</taxon>
        <taxon>eudicotyledons</taxon>
        <taxon>Gunneridae</taxon>
        <taxon>Pentapetalae</taxon>
        <taxon>rosids</taxon>
        <taxon>malvids</taxon>
        <taxon>Malvales</taxon>
        <taxon>Malvaceae</taxon>
        <taxon>Malvoideae</taxon>
        <taxon>Gossypium</taxon>
    </lineage>
</organism>
<reference evidence="2 3" key="1">
    <citation type="journal article" date="2021" name="Plant Biotechnol. J.">
        <title>Multi-omics assisted identification of the key and species-specific regulatory components of drought-tolerant mechanisms in Gossypium stocksii.</title>
        <authorList>
            <person name="Yu D."/>
            <person name="Ke L."/>
            <person name="Zhang D."/>
            <person name="Wu Y."/>
            <person name="Sun Y."/>
            <person name="Mei J."/>
            <person name="Sun J."/>
            <person name="Sun Y."/>
        </authorList>
    </citation>
    <scope>NUCLEOTIDE SEQUENCE [LARGE SCALE GENOMIC DNA]</scope>
    <source>
        <strain evidence="3">cv. E1</strain>
        <tissue evidence="2">Leaf</tissue>
    </source>
</reference>
<evidence type="ECO:0000313" key="3">
    <source>
        <dbReference type="Proteomes" id="UP000828251"/>
    </source>
</evidence>
<accession>A0A9D3UPN2</accession>